<dbReference type="PANTHER" id="PTHR10742:SF410">
    <property type="entry name" value="LYSINE-SPECIFIC HISTONE DEMETHYLASE 2"/>
    <property type="match status" value="1"/>
</dbReference>
<comment type="similarity">
    <text evidence="1">Belongs to the flavin monoamine oxidase family.</text>
</comment>
<sequence length="241" mass="26346">MDYAADLSQLSGPWSQEDYNWGNGPDALPSRGYSTLVSYLATNQTIWTNYAVDFINYSNPALVDVRGRILKGTGQGSTFVLLAKGVINTMPLGYLQAQLAPATPTLFKPALATSQSAAIKAMGMGLLNKVILVWPNSSWWSGIITTPWLTIRNSTSLGSFSEYYNLAATGVRDCVRLNGDNEKRLAASEVVYVLRKINLCSSYPITALASAFQHHSFVLSKHMCAHGRQHTPSIDSFIHPL</sequence>
<proteinExistence type="inferred from homology"/>
<dbReference type="InterPro" id="IPR050281">
    <property type="entry name" value="Flavin_monoamine_oxidase"/>
</dbReference>
<protein>
    <recommendedName>
        <fullName evidence="2">Amine oxidase domain-containing protein</fullName>
    </recommendedName>
</protein>
<feature type="domain" description="Amine oxidase" evidence="2">
    <location>
        <begin position="7"/>
        <end position="170"/>
    </location>
</feature>
<accession>A0A8J4BW63</accession>
<name>A0A8J4BW63_9CHLO</name>
<reference evidence="3" key="1">
    <citation type="journal article" date="2021" name="Proc. Natl. Acad. Sci. U.S.A.">
        <title>Three genomes in the algal genus Volvox reveal the fate of a haploid sex-determining region after a transition to homothallism.</title>
        <authorList>
            <person name="Yamamoto K."/>
            <person name="Hamaji T."/>
            <person name="Kawai-Toyooka H."/>
            <person name="Matsuzaki R."/>
            <person name="Takahashi F."/>
            <person name="Nishimura Y."/>
            <person name="Kawachi M."/>
            <person name="Noguchi H."/>
            <person name="Minakuchi Y."/>
            <person name="Umen J.G."/>
            <person name="Toyoda A."/>
            <person name="Nozaki H."/>
        </authorList>
    </citation>
    <scope>NUCLEOTIDE SEQUENCE</scope>
    <source>
        <strain evidence="3">NIES-3786</strain>
    </source>
</reference>
<keyword evidence="4" id="KW-1185">Reference proteome</keyword>
<dbReference type="InterPro" id="IPR036188">
    <property type="entry name" value="FAD/NAD-bd_sf"/>
</dbReference>
<evidence type="ECO:0000313" key="3">
    <source>
        <dbReference type="EMBL" id="GIL69682.1"/>
    </source>
</evidence>
<dbReference type="OrthoDB" id="5046242at2759"/>
<dbReference type="Gene3D" id="3.90.660.10">
    <property type="match status" value="1"/>
</dbReference>
<dbReference type="Pfam" id="PF01593">
    <property type="entry name" value="Amino_oxidase"/>
    <property type="match status" value="1"/>
</dbReference>
<gene>
    <name evidence="3" type="ORF">Vretifemale_513</name>
</gene>
<evidence type="ECO:0000313" key="4">
    <source>
        <dbReference type="Proteomes" id="UP000747110"/>
    </source>
</evidence>
<dbReference type="InterPro" id="IPR002937">
    <property type="entry name" value="Amino_oxidase"/>
</dbReference>
<evidence type="ECO:0000256" key="1">
    <source>
        <dbReference type="ARBA" id="ARBA00005995"/>
    </source>
</evidence>
<dbReference type="EMBL" id="BNCP01000001">
    <property type="protein sequence ID" value="GIL69682.1"/>
    <property type="molecule type" value="Genomic_DNA"/>
</dbReference>
<dbReference type="Proteomes" id="UP000747110">
    <property type="component" value="Unassembled WGS sequence"/>
</dbReference>
<organism evidence="3 4">
    <name type="scientific">Volvox reticuliferus</name>
    <dbReference type="NCBI Taxonomy" id="1737510"/>
    <lineage>
        <taxon>Eukaryota</taxon>
        <taxon>Viridiplantae</taxon>
        <taxon>Chlorophyta</taxon>
        <taxon>core chlorophytes</taxon>
        <taxon>Chlorophyceae</taxon>
        <taxon>CS clade</taxon>
        <taxon>Chlamydomonadales</taxon>
        <taxon>Volvocaceae</taxon>
        <taxon>Volvox</taxon>
    </lineage>
</organism>
<dbReference type="AlphaFoldDB" id="A0A8J4BW63"/>
<dbReference type="PANTHER" id="PTHR10742">
    <property type="entry name" value="FLAVIN MONOAMINE OXIDASE"/>
    <property type="match status" value="1"/>
</dbReference>
<dbReference type="GO" id="GO:0016491">
    <property type="term" value="F:oxidoreductase activity"/>
    <property type="evidence" value="ECO:0007669"/>
    <property type="project" value="InterPro"/>
</dbReference>
<evidence type="ECO:0000259" key="2">
    <source>
        <dbReference type="Pfam" id="PF01593"/>
    </source>
</evidence>
<comment type="caution">
    <text evidence="3">The sequence shown here is derived from an EMBL/GenBank/DDBJ whole genome shotgun (WGS) entry which is preliminary data.</text>
</comment>
<dbReference type="SUPFAM" id="SSF51905">
    <property type="entry name" value="FAD/NAD(P)-binding domain"/>
    <property type="match status" value="1"/>
</dbReference>